<organism evidence="1 2">
    <name type="scientific">Bacillus badius</name>
    <dbReference type="NCBI Taxonomy" id="1455"/>
    <lineage>
        <taxon>Bacteria</taxon>
        <taxon>Bacillati</taxon>
        <taxon>Bacillota</taxon>
        <taxon>Bacilli</taxon>
        <taxon>Bacillales</taxon>
        <taxon>Bacillaceae</taxon>
        <taxon>Pseudobacillus</taxon>
    </lineage>
</organism>
<proteinExistence type="predicted"/>
<keyword evidence="2" id="KW-1185">Reference proteome</keyword>
<evidence type="ECO:0000313" key="2">
    <source>
        <dbReference type="Proteomes" id="UP000031982"/>
    </source>
</evidence>
<reference evidence="1 2" key="1">
    <citation type="submission" date="2015-01" db="EMBL/GenBank/DDBJ databases">
        <title>Genome Assembly of Bacillus badius MTCC 1458.</title>
        <authorList>
            <person name="Verma A."/>
            <person name="Khatri I."/>
            <person name="Mual P."/>
            <person name="Subramanian S."/>
            <person name="Krishnamurthi S."/>
        </authorList>
    </citation>
    <scope>NUCLEOTIDE SEQUENCE [LARGE SCALE GENOMIC DNA]</scope>
    <source>
        <strain evidence="1 2">MTCC 1458</strain>
    </source>
</reference>
<dbReference type="EMBL" id="JXLP01000002">
    <property type="protein sequence ID" value="KIL80129.1"/>
    <property type="molecule type" value="Genomic_DNA"/>
</dbReference>
<gene>
    <name evidence="1" type="ORF">SD77_2583</name>
</gene>
<dbReference type="Proteomes" id="UP000031982">
    <property type="component" value="Unassembled WGS sequence"/>
</dbReference>
<evidence type="ECO:0008006" key="3">
    <source>
        <dbReference type="Google" id="ProtNLM"/>
    </source>
</evidence>
<name>A0ABR5AZI0_BACBA</name>
<evidence type="ECO:0000313" key="1">
    <source>
        <dbReference type="EMBL" id="KIL80129.1"/>
    </source>
</evidence>
<comment type="caution">
    <text evidence="1">The sequence shown here is derived from an EMBL/GenBank/DDBJ whole genome shotgun (WGS) entry which is preliminary data.</text>
</comment>
<protein>
    <recommendedName>
        <fullName evidence="3">Mobile element protein</fullName>
    </recommendedName>
</protein>
<accession>A0ABR5AZI0</accession>
<sequence length="38" mass="4497">MLFFLIYKNIEFFNNFHLMKAKGVNNGLAEVKRFCVEA</sequence>